<dbReference type="VEuPathDB" id="PlasmoDB:PRCDC_0311000"/>
<dbReference type="PROSITE" id="PS51767">
    <property type="entry name" value="PEPTIDASE_A1"/>
    <property type="match status" value="1"/>
</dbReference>
<dbReference type="FunFam" id="2.40.70.10:FF:000115">
    <property type="entry name" value="Lysosomal aspartic protease"/>
    <property type="match status" value="1"/>
</dbReference>
<reference evidence="11 13" key="3">
    <citation type="submission" date="2016-09" db="EMBL/GenBank/DDBJ databases">
        <authorList>
            <consortium name="Pathogen Informatics"/>
        </authorList>
    </citation>
    <scope>NUCLEOTIDE SEQUENCE [LARGE SCALE GENOMIC DNA]</scope>
</reference>
<proteinExistence type="inferred from homology"/>
<dbReference type="Gene3D" id="2.40.70.10">
    <property type="entry name" value="Acid Proteases"/>
    <property type="match status" value="2"/>
</dbReference>
<dbReference type="InterPro" id="IPR034164">
    <property type="entry name" value="Pepsin-like_dom"/>
</dbReference>
<dbReference type="PANTHER" id="PTHR47966:SF51">
    <property type="entry name" value="BETA-SITE APP-CLEAVING ENZYME, ISOFORM A-RELATED"/>
    <property type="match status" value="1"/>
</dbReference>
<dbReference type="EMBL" id="HG810764">
    <property type="protein sequence ID" value="CDO62543.1"/>
    <property type="molecule type" value="Genomic_DNA"/>
</dbReference>
<dbReference type="VEuPathDB" id="PlasmoDB:PRG01_0315100"/>
<reference evidence="10" key="1">
    <citation type="submission" date="2014-01" db="EMBL/GenBank/DDBJ databases">
        <authorList>
            <person name="Aslett M."/>
        </authorList>
    </citation>
    <scope>NUCLEOTIDE SEQUENCE</scope>
    <source>
        <strain evidence="10">CDC</strain>
    </source>
</reference>
<keyword evidence="4 7" id="KW-0378">Hydrolase</keyword>
<dbReference type="EC" id="3.4.23.-" evidence="10"/>
<dbReference type="EMBL" id="LT969566">
    <property type="protein sequence ID" value="SOV75882.1"/>
    <property type="molecule type" value="Genomic_DNA"/>
</dbReference>
<dbReference type="MEROPS" id="A01.058"/>
<dbReference type="GO" id="GO:0004190">
    <property type="term" value="F:aspartic-type endopeptidase activity"/>
    <property type="evidence" value="ECO:0007669"/>
    <property type="project" value="UniProtKB-KW"/>
</dbReference>
<dbReference type="PROSITE" id="PS00141">
    <property type="entry name" value="ASP_PROTEASE"/>
    <property type="match status" value="2"/>
</dbReference>
<evidence type="ECO:0000256" key="7">
    <source>
        <dbReference type="RuleBase" id="RU000454"/>
    </source>
</evidence>
<dbReference type="PANTHER" id="PTHR47966">
    <property type="entry name" value="BETA-SITE APP-CLEAVING ENZYME, ISOFORM A-RELATED"/>
    <property type="match status" value="1"/>
</dbReference>
<dbReference type="InterPro" id="IPR021109">
    <property type="entry name" value="Peptidase_aspartic_dom_sf"/>
</dbReference>
<dbReference type="InterPro" id="IPR001461">
    <property type="entry name" value="Aspartic_peptidase_A1"/>
</dbReference>
<evidence type="ECO:0000256" key="2">
    <source>
        <dbReference type="ARBA" id="ARBA00022670"/>
    </source>
</evidence>
<accession>A0A060RNF9</accession>
<dbReference type="OrthoDB" id="771136at2759"/>
<evidence type="ECO:0000256" key="3">
    <source>
        <dbReference type="ARBA" id="ARBA00022750"/>
    </source>
</evidence>
<comment type="similarity">
    <text evidence="1 7">Belongs to the peptidase A1 family.</text>
</comment>
<dbReference type="Proteomes" id="UP000240500">
    <property type="component" value="Chromosome 3"/>
</dbReference>
<evidence type="ECO:0000313" key="13">
    <source>
        <dbReference type="Proteomes" id="UP000240500"/>
    </source>
</evidence>
<keyword evidence="8" id="KW-1133">Transmembrane helix</keyword>
<keyword evidence="6" id="KW-1015">Disulfide bond</keyword>
<keyword evidence="8" id="KW-0472">Membrane</keyword>
<name>A0A060RNF9_PLARE</name>
<evidence type="ECO:0000259" key="9">
    <source>
        <dbReference type="PROSITE" id="PS51767"/>
    </source>
</evidence>
<evidence type="ECO:0000256" key="8">
    <source>
        <dbReference type="SAM" id="Phobius"/>
    </source>
</evidence>
<keyword evidence="12" id="KW-1185">Reference proteome</keyword>
<keyword evidence="8" id="KW-0812">Transmembrane</keyword>
<feature type="domain" description="Peptidase A1" evidence="9">
    <location>
        <begin position="100"/>
        <end position="426"/>
    </location>
</feature>
<evidence type="ECO:0000256" key="4">
    <source>
        <dbReference type="ARBA" id="ARBA00022801"/>
    </source>
</evidence>
<dbReference type="InterPro" id="IPR001969">
    <property type="entry name" value="Aspartic_peptidase_AS"/>
</dbReference>
<keyword evidence="2 7" id="KW-0645">Protease</keyword>
<evidence type="ECO:0000256" key="1">
    <source>
        <dbReference type="ARBA" id="ARBA00007447"/>
    </source>
</evidence>
<evidence type="ECO:0000256" key="5">
    <source>
        <dbReference type="PIRSR" id="PIRSR601461-1"/>
    </source>
</evidence>
<reference evidence="10" key="2">
    <citation type="submission" date="2014-05" db="EMBL/GenBank/DDBJ databases">
        <title>The genome sequences of chimpanzee malaria parasites reveal the path to human adaptation.</title>
        <authorList>
            <person name="Otto T.D."/>
            <person name="Rayner J.C."/>
            <person name="Boehme U."/>
            <person name="Pain A."/>
            <person name="Spottiswoode N."/>
            <person name="Sanders M."/>
            <person name="Quail M."/>
            <person name="Ollomo B."/>
            <person name="Renaud F."/>
            <person name="Thomas A.W."/>
            <person name="Prugnolle F."/>
            <person name="Conway D.J."/>
            <person name="Newbold C."/>
            <person name="Berriman M."/>
        </authorList>
    </citation>
    <scope>NUCLEOTIDE SEQUENCE [LARGE SCALE GENOMIC DNA]</scope>
    <source>
        <strain evidence="10">CDC</strain>
    </source>
</reference>
<dbReference type="InterPro" id="IPR033121">
    <property type="entry name" value="PEPTIDASE_A1"/>
</dbReference>
<dbReference type="GO" id="GO:0016485">
    <property type="term" value="P:protein processing"/>
    <property type="evidence" value="ECO:0007669"/>
    <property type="project" value="UniProtKB-ARBA"/>
</dbReference>
<dbReference type="PRINTS" id="PR00792">
    <property type="entry name" value="PEPSIN"/>
</dbReference>
<evidence type="ECO:0000256" key="6">
    <source>
        <dbReference type="PIRSR" id="PIRSR601461-2"/>
    </source>
</evidence>
<evidence type="ECO:0000313" key="11">
    <source>
        <dbReference type="EMBL" id="SOV75882.1"/>
    </source>
</evidence>
<dbReference type="Pfam" id="PF00026">
    <property type="entry name" value="Asp"/>
    <property type="match status" value="1"/>
</dbReference>
<feature type="active site" evidence="5">
    <location>
        <position position="118"/>
    </location>
</feature>
<feature type="disulfide bond" evidence="6">
    <location>
        <begin position="131"/>
        <end position="136"/>
    </location>
</feature>
<dbReference type="CDD" id="cd05471">
    <property type="entry name" value="pepsin_like"/>
    <property type="match status" value="1"/>
</dbReference>
<feature type="transmembrane region" description="Helical" evidence="8">
    <location>
        <begin position="6"/>
        <end position="28"/>
    </location>
</feature>
<evidence type="ECO:0000313" key="10">
    <source>
        <dbReference type="EMBL" id="CDO62543.1"/>
    </source>
</evidence>
<evidence type="ECO:0000313" key="12">
    <source>
        <dbReference type="Proteomes" id="UP000027581"/>
    </source>
</evidence>
<dbReference type="AlphaFoldDB" id="A0A060RNF9"/>
<feature type="active site" evidence="5">
    <location>
        <position position="315"/>
    </location>
</feature>
<dbReference type="Proteomes" id="UP000027581">
    <property type="component" value="Unassembled WGS sequence"/>
</dbReference>
<dbReference type="SUPFAM" id="SSF50630">
    <property type="entry name" value="Acid proteases"/>
    <property type="match status" value="1"/>
</dbReference>
<keyword evidence="3 7" id="KW-0064">Aspartyl protease</keyword>
<sequence>MPYFHIFLYILIFCVLVHICPIHTLNIFKNDENEKGSLNIPLGKENSLFFNEIKLENRFKNNMKGYIQNVQKFHYLMEKNKPNVLSYIQEDLLNFHNSQFIADIGIGNPPQVFKVVFDTGSSNLAIPSTKCIKGGCASHKKFNPNKSRTFTKNLKNNQESVYTYIQYGTGTSILEQTYDDVYLKGLKIKHQCIGLAIEESLHPFSDLPFDGIVGLGFSDPDFRSQNKYASPLIETIKKQNLLKRNIFSFYVPKKLERSGAITFGKANKKYTVEGKSIEWFPVISLYYWEINLLDIQLSHKNLFLCESKKCRAAIDTGSSLITGPSTFIQPLLEKINLERDCSNKESLPIISFVLKNVEGKEITLDFMPEDYIIEEGDTENNTIECVIGIMPLDVPPPRGPIFIFGNSFIRKYYTIFDNDHKLIGLIEANHNF</sequence>
<organism evidence="10 12">
    <name type="scientific">Plasmodium reichenowi</name>
    <dbReference type="NCBI Taxonomy" id="5854"/>
    <lineage>
        <taxon>Eukaryota</taxon>
        <taxon>Sar</taxon>
        <taxon>Alveolata</taxon>
        <taxon>Apicomplexa</taxon>
        <taxon>Aconoidasida</taxon>
        <taxon>Haemosporida</taxon>
        <taxon>Plasmodiidae</taxon>
        <taxon>Plasmodium</taxon>
        <taxon>Plasmodium (Laverania)</taxon>
    </lineage>
</organism>
<protein>
    <submittedName>
        <fullName evidence="10">Plasmepsin VI</fullName>
        <ecNumber evidence="10">3.4.23.-</ecNumber>
    </submittedName>
</protein>
<gene>
    <name evidence="10" type="ORF">PRCDC_0311000</name>
    <name evidence="11" type="ORF">PRG01_0315100</name>
</gene>